<evidence type="ECO:0000313" key="3">
    <source>
        <dbReference type="Proteomes" id="UP001155840"/>
    </source>
</evidence>
<organism evidence="2 3">
    <name type="scientific">Ferranicluibacter rubi</name>
    <dbReference type="NCBI Taxonomy" id="2715133"/>
    <lineage>
        <taxon>Bacteria</taxon>
        <taxon>Pseudomonadati</taxon>
        <taxon>Pseudomonadota</taxon>
        <taxon>Alphaproteobacteria</taxon>
        <taxon>Hyphomicrobiales</taxon>
        <taxon>Rhizobiaceae</taxon>
        <taxon>Ferranicluibacter</taxon>
    </lineage>
</organism>
<dbReference type="RefSeq" id="WP_167130386.1">
    <property type="nucleotide sequence ID" value="NZ_JAANCM010000011.1"/>
</dbReference>
<keyword evidence="3" id="KW-1185">Reference proteome</keyword>
<reference evidence="2" key="1">
    <citation type="submission" date="2020-03" db="EMBL/GenBank/DDBJ databases">
        <title>Ferranicluibacter endophyticum gen. nov., sp. nov., a new genus isolated from Rubus ulmifolius Schott. stem.</title>
        <authorList>
            <person name="Roca-Couso R."/>
            <person name="Flores-Felix J.D."/>
            <person name="Igual J.M."/>
            <person name="Rivas R."/>
        </authorList>
    </citation>
    <scope>NUCLEOTIDE SEQUENCE</scope>
    <source>
        <strain evidence="2">CRRU44</strain>
    </source>
</reference>
<feature type="compositionally biased region" description="Basic and acidic residues" evidence="1">
    <location>
        <begin position="249"/>
        <end position="261"/>
    </location>
</feature>
<feature type="compositionally biased region" description="Basic and acidic residues" evidence="1">
    <location>
        <begin position="378"/>
        <end position="389"/>
    </location>
</feature>
<dbReference type="AlphaFoldDB" id="A0AA43ZHA7"/>
<feature type="compositionally biased region" description="Basic and acidic residues" evidence="1">
    <location>
        <begin position="398"/>
        <end position="419"/>
    </location>
</feature>
<proteinExistence type="predicted"/>
<sequence>MKGFSLKVRLSKKRLLGAAVVLVLVGGTGAYVLQSGLLSHEEAKVKASQPSGVACTTTDLIKLNRGGQRWLRKYVRTDNVDGIERVRTALRIAGVLAQSEKADLYQIVVLDRAGPEGRANLRGAAIGAEVLFAPDPTKLPDMDQPFIARYADGKANAVGLFYGERKALSPEDIRTTLTAMTDRADCETLVADASVAVEGDAVGGHGKPAGHGESAAEGHGAPAEGHGEAPAEHGAPAEGPDAPTAASESGHEAPVSEHAEGEAGGAQTVAAEGGWFSTVTAWIPGMGGKAAHADGEISKAAEPARDGMLSTVMRLIPGMGADKAEAPVANADHAPETPEPGTSKHGAPEQAVTAPEDGHETDSAGTGGHAADAAHAPKTPEPETPEHGTSEQAVTVPEADHEKDTAETEGHGKVAEDAAHAPVAAEVEHEAAVPHGVTPEETGATH</sequence>
<dbReference type="EMBL" id="JAANCM010000011">
    <property type="protein sequence ID" value="NHT77892.1"/>
    <property type="molecule type" value="Genomic_DNA"/>
</dbReference>
<feature type="region of interest" description="Disordered" evidence="1">
    <location>
        <begin position="324"/>
        <end position="446"/>
    </location>
</feature>
<comment type="caution">
    <text evidence="2">The sequence shown here is derived from an EMBL/GenBank/DDBJ whole genome shotgun (WGS) entry which is preliminary data.</text>
</comment>
<evidence type="ECO:0000256" key="1">
    <source>
        <dbReference type="SAM" id="MobiDB-lite"/>
    </source>
</evidence>
<accession>A0AA43ZHA7</accession>
<name>A0AA43ZHA7_9HYPH</name>
<feature type="compositionally biased region" description="Low complexity" evidence="1">
    <location>
        <begin position="211"/>
        <end position="224"/>
    </location>
</feature>
<feature type="region of interest" description="Disordered" evidence="1">
    <location>
        <begin position="200"/>
        <end position="267"/>
    </location>
</feature>
<evidence type="ECO:0000313" key="2">
    <source>
        <dbReference type="EMBL" id="NHT77892.1"/>
    </source>
</evidence>
<gene>
    <name evidence="2" type="ORF">G8E10_19505</name>
</gene>
<dbReference type="Proteomes" id="UP001155840">
    <property type="component" value="Unassembled WGS sequence"/>
</dbReference>
<feature type="compositionally biased region" description="Low complexity" evidence="1">
    <location>
        <begin position="232"/>
        <end position="243"/>
    </location>
</feature>
<protein>
    <submittedName>
        <fullName evidence="2">Uncharacterized protein</fullName>
    </submittedName>
</protein>